<sequence length="199" mass="21861">MKNGNVAFGDITGSIIVFEPSTSEYVSSSTIEQIAVTALAPSANCRTFGIGYQDGSLLVATLQPRFTILHNLTTSRRPLPTVNLAWYASSSRQKSDMLAVQMHDRDLRVWSVAKKHSADDPAKVVRNLWKAETSMDGPNWMGWSKNGCIIQSSDLQTLSWDVRTTHVTYDPIPILDLVRGLAVHGRGATLFTLSPNNTV</sequence>
<comment type="caution">
    <text evidence="7">The sequence shown here is derived from an EMBL/GenBank/DDBJ whole genome shotgun (WGS) entry which is preliminary data.</text>
</comment>
<evidence type="ECO:0000256" key="5">
    <source>
        <dbReference type="ARBA" id="ARBA00023163"/>
    </source>
</evidence>
<dbReference type="PANTHER" id="PTHR15528:SF11">
    <property type="entry name" value="FI18188P1"/>
    <property type="match status" value="1"/>
</dbReference>
<dbReference type="Gene3D" id="2.130.10.10">
    <property type="entry name" value="YVTN repeat-like/Quinoprotein amine dehydrogenase"/>
    <property type="match status" value="1"/>
</dbReference>
<evidence type="ECO:0000256" key="4">
    <source>
        <dbReference type="ARBA" id="ARBA00023015"/>
    </source>
</evidence>
<gene>
    <name evidence="7" type="ORF">BFJ63_vAg15459</name>
</gene>
<keyword evidence="3" id="KW-0694">RNA-binding</keyword>
<keyword evidence="4" id="KW-0805">Transcription regulation</keyword>
<dbReference type="Proteomes" id="UP000290540">
    <property type="component" value="Unassembled WGS sequence"/>
</dbReference>
<evidence type="ECO:0000313" key="7">
    <source>
        <dbReference type="EMBL" id="RYC81652.1"/>
    </source>
</evidence>
<evidence type="ECO:0000256" key="1">
    <source>
        <dbReference type="ARBA" id="ARBA00004123"/>
    </source>
</evidence>
<evidence type="ECO:0000256" key="2">
    <source>
        <dbReference type="ARBA" id="ARBA00022553"/>
    </source>
</evidence>
<dbReference type="InterPro" id="IPR034605">
    <property type="entry name" value="PGC-1"/>
</dbReference>
<evidence type="ECO:0000256" key="3">
    <source>
        <dbReference type="ARBA" id="ARBA00022884"/>
    </source>
</evidence>
<evidence type="ECO:0000313" key="8">
    <source>
        <dbReference type="Proteomes" id="UP000290540"/>
    </source>
</evidence>
<dbReference type="InterPro" id="IPR015943">
    <property type="entry name" value="WD40/YVTN_repeat-like_dom_sf"/>
</dbReference>
<proteinExistence type="predicted"/>
<accession>A0A4Q2V4L6</accession>
<keyword evidence="2" id="KW-0597">Phosphoprotein</keyword>
<dbReference type="AlphaFoldDB" id="A0A4Q2V4L6"/>
<evidence type="ECO:0000256" key="6">
    <source>
        <dbReference type="ARBA" id="ARBA00023242"/>
    </source>
</evidence>
<reference evidence="7 8" key="1">
    <citation type="submission" date="2016-12" db="EMBL/GenBank/DDBJ databases">
        <title>Draft genome sequence of Fusarium oxysporum causing rot on Narcissus.</title>
        <authorList>
            <person name="Armitage A.D."/>
            <person name="Taylor A."/>
            <person name="Clarkson J.P."/>
            <person name="Harrison R.J."/>
            <person name="Jackson A.C."/>
        </authorList>
    </citation>
    <scope>NUCLEOTIDE SEQUENCE [LARGE SCALE GENOMIC DNA]</scope>
    <source>
        <strain evidence="7 8">N139</strain>
    </source>
</reference>
<dbReference type="EMBL" id="MQTW01000231">
    <property type="protein sequence ID" value="RYC81652.1"/>
    <property type="molecule type" value="Genomic_DNA"/>
</dbReference>
<comment type="subcellular location">
    <subcellularLocation>
        <location evidence="1">Nucleus</location>
    </subcellularLocation>
</comment>
<dbReference type="PANTHER" id="PTHR15528">
    <property type="entry name" value="PEROXISOME PROLIFERATOR ACTIVATED RECEPTOR GAMMA COACTIVATOR 1 PGC-1 -RELATED"/>
    <property type="match status" value="1"/>
</dbReference>
<protein>
    <submittedName>
        <fullName evidence="7">Uncharacterized protein</fullName>
    </submittedName>
</protein>
<dbReference type="InterPro" id="IPR036322">
    <property type="entry name" value="WD40_repeat_dom_sf"/>
</dbReference>
<dbReference type="GO" id="GO:0003712">
    <property type="term" value="F:transcription coregulator activity"/>
    <property type="evidence" value="ECO:0007669"/>
    <property type="project" value="InterPro"/>
</dbReference>
<dbReference type="SUPFAM" id="SSF50978">
    <property type="entry name" value="WD40 repeat-like"/>
    <property type="match status" value="1"/>
</dbReference>
<organism evidence="7 8">
    <name type="scientific">Fusarium oxysporum f. sp. narcissi</name>
    <dbReference type="NCBI Taxonomy" id="451672"/>
    <lineage>
        <taxon>Eukaryota</taxon>
        <taxon>Fungi</taxon>
        <taxon>Dikarya</taxon>
        <taxon>Ascomycota</taxon>
        <taxon>Pezizomycotina</taxon>
        <taxon>Sordariomycetes</taxon>
        <taxon>Hypocreomycetidae</taxon>
        <taxon>Hypocreales</taxon>
        <taxon>Nectriaceae</taxon>
        <taxon>Fusarium</taxon>
        <taxon>Fusarium oxysporum species complex</taxon>
    </lineage>
</organism>
<keyword evidence="5" id="KW-0804">Transcription</keyword>
<name>A0A4Q2V4L6_FUSOX</name>
<keyword evidence="6" id="KW-0539">Nucleus</keyword>
<dbReference type="GO" id="GO:0003723">
    <property type="term" value="F:RNA binding"/>
    <property type="evidence" value="ECO:0007669"/>
    <property type="project" value="UniProtKB-KW"/>
</dbReference>
<dbReference type="GO" id="GO:0045944">
    <property type="term" value="P:positive regulation of transcription by RNA polymerase II"/>
    <property type="evidence" value="ECO:0007669"/>
    <property type="project" value="TreeGrafter"/>
</dbReference>
<dbReference type="GO" id="GO:0005634">
    <property type="term" value="C:nucleus"/>
    <property type="evidence" value="ECO:0007669"/>
    <property type="project" value="UniProtKB-SubCell"/>
</dbReference>